<keyword evidence="1" id="KW-0647">Proteasome</keyword>
<accession>A0ACC1HCD2</accession>
<keyword evidence="2" id="KW-1185">Reference proteome</keyword>
<protein>
    <submittedName>
        <fullName evidence="1">26S proteasome regulatory subunit</fullName>
    </submittedName>
</protein>
<organism evidence="1 2">
    <name type="scientific">Spiromyces aspiralis</name>
    <dbReference type="NCBI Taxonomy" id="68401"/>
    <lineage>
        <taxon>Eukaryota</taxon>
        <taxon>Fungi</taxon>
        <taxon>Fungi incertae sedis</taxon>
        <taxon>Zoopagomycota</taxon>
        <taxon>Kickxellomycotina</taxon>
        <taxon>Kickxellomycetes</taxon>
        <taxon>Kickxellales</taxon>
        <taxon>Kickxellaceae</taxon>
        <taxon>Spiromyces</taxon>
    </lineage>
</organism>
<sequence length="69" mass="7846">GFVEKDKVVRFGYVDQENHQRLKKLQELVQKTDGQEITVLVERVVEGDIQRVALKVRPRTGWGGNGKLG</sequence>
<evidence type="ECO:0000313" key="2">
    <source>
        <dbReference type="Proteomes" id="UP001145114"/>
    </source>
</evidence>
<gene>
    <name evidence="1" type="primary">NAS2</name>
    <name evidence="1" type="ORF">EV182_003920</name>
</gene>
<comment type="caution">
    <text evidence="1">The sequence shown here is derived from an EMBL/GenBank/DDBJ whole genome shotgun (WGS) entry which is preliminary data.</text>
</comment>
<proteinExistence type="predicted"/>
<name>A0ACC1HCD2_9FUNG</name>
<reference evidence="1" key="1">
    <citation type="submission" date="2022-06" db="EMBL/GenBank/DDBJ databases">
        <title>Phylogenomic reconstructions and comparative analyses of Kickxellomycotina fungi.</title>
        <authorList>
            <person name="Reynolds N.K."/>
            <person name="Stajich J.E."/>
            <person name="Barry K."/>
            <person name="Grigoriev I.V."/>
            <person name="Crous P."/>
            <person name="Smith M.E."/>
        </authorList>
    </citation>
    <scope>NUCLEOTIDE SEQUENCE</scope>
    <source>
        <strain evidence="1">RSA 2271</strain>
    </source>
</reference>
<dbReference type="Proteomes" id="UP001145114">
    <property type="component" value="Unassembled WGS sequence"/>
</dbReference>
<feature type="non-terminal residue" evidence="1">
    <location>
        <position position="1"/>
    </location>
</feature>
<evidence type="ECO:0000313" key="1">
    <source>
        <dbReference type="EMBL" id="KAJ1674122.1"/>
    </source>
</evidence>
<dbReference type="EMBL" id="JAMZIH010006245">
    <property type="protein sequence ID" value="KAJ1674122.1"/>
    <property type="molecule type" value="Genomic_DNA"/>
</dbReference>